<dbReference type="NCBIfam" id="NF005977">
    <property type="entry name" value="PRK08068.1"/>
    <property type="match status" value="1"/>
</dbReference>
<comment type="similarity">
    <text evidence="4">Belongs to the class-I pyridoxal-phosphate-dependent aminotransferase family.</text>
</comment>
<dbReference type="InterPro" id="IPR015422">
    <property type="entry name" value="PyrdxlP-dep_Trfase_small"/>
</dbReference>
<dbReference type="GO" id="GO:0008483">
    <property type="term" value="F:transaminase activity"/>
    <property type="evidence" value="ECO:0007669"/>
    <property type="project" value="UniProtKB-KW"/>
</dbReference>
<dbReference type="Proteomes" id="UP000326598">
    <property type="component" value="Chromosome"/>
</dbReference>
<dbReference type="SUPFAM" id="SSF53383">
    <property type="entry name" value="PLP-dependent transferases"/>
    <property type="match status" value="1"/>
</dbReference>
<dbReference type="InterPro" id="IPR050881">
    <property type="entry name" value="LL-DAP_aminotransferase"/>
</dbReference>
<dbReference type="EMBL" id="CP023694">
    <property type="protein sequence ID" value="QEV22752.1"/>
    <property type="molecule type" value="Genomic_DNA"/>
</dbReference>
<evidence type="ECO:0000313" key="6">
    <source>
        <dbReference type="EMBL" id="QEV22752.1"/>
    </source>
</evidence>
<dbReference type="EC" id="2.6.1.-" evidence="4"/>
<dbReference type="Gene3D" id="3.90.1150.10">
    <property type="entry name" value="Aspartate Aminotransferase, domain 1"/>
    <property type="match status" value="1"/>
</dbReference>
<dbReference type="InterPro" id="IPR015424">
    <property type="entry name" value="PyrdxlP-dep_Trfase"/>
</dbReference>
<name>A0A5J6HUI9_STRC4</name>
<evidence type="ECO:0000259" key="5">
    <source>
        <dbReference type="Pfam" id="PF00155"/>
    </source>
</evidence>
<dbReference type="GeneID" id="91414514"/>
<sequence length="396" mass="43441">MRTKWANRLRSLPRSSFATTGARVDDLVRSGEDVINLCQGNPDLPTPQHIVEALRTEVLDPVTHRYPAFSGLLELKDAISAWYATRHGVRLDPETEVAILFGAKAGLVEISQCILNPGDVCLMPDPAFPDYWAGVLLAQARMHPLPLLRENGFLPDYAALDPATCERAKLMFLNYPNNPTSVTVPHGFYEDTVRFAAEHGVIVASDFAYGALDIGGQTPVSFLETAGAKDVGVEFISLSKTYNMAGWRIGAVVGHRDVIAAINLLQEHYYVSLPPFIQRAAVAALTGPQDSVRRLVKTYERRRNVFLDGLQGSEWSVDPPRSIFAWLPVPPGSGGSVAFADELLSRAHLAVAPGRWFGEHGEGYVRVSLLAPEERLREAARRLTDFPACTPMTPSK</sequence>
<dbReference type="PANTHER" id="PTHR42832:SF3">
    <property type="entry name" value="L-GLUTAMINE--4-(METHYLSULFANYL)-2-OXOBUTANOATE AMINOTRANSFERASE"/>
    <property type="match status" value="1"/>
</dbReference>
<dbReference type="AlphaFoldDB" id="A0A5J6HUI9"/>
<evidence type="ECO:0000256" key="4">
    <source>
        <dbReference type="RuleBase" id="RU000481"/>
    </source>
</evidence>
<dbReference type="RefSeq" id="WP_150478415.1">
    <property type="nucleotide sequence ID" value="NZ_BMTB01000019.1"/>
</dbReference>
<comment type="cofactor">
    <cofactor evidence="1 4">
        <name>pyridoxal 5'-phosphate</name>
        <dbReference type="ChEBI" id="CHEBI:597326"/>
    </cofactor>
</comment>
<dbReference type="PANTHER" id="PTHR42832">
    <property type="entry name" value="AMINO ACID AMINOTRANSFERASE"/>
    <property type="match status" value="1"/>
</dbReference>
<feature type="domain" description="Aminotransferase class I/classII large" evidence="5">
    <location>
        <begin position="33"/>
        <end position="383"/>
    </location>
</feature>
<dbReference type="CDD" id="cd00609">
    <property type="entry name" value="AAT_like"/>
    <property type="match status" value="1"/>
</dbReference>
<proteinExistence type="inferred from homology"/>
<dbReference type="Pfam" id="PF00155">
    <property type="entry name" value="Aminotran_1_2"/>
    <property type="match status" value="1"/>
</dbReference>
<organism evidence="6 7">
    <name type="scientific">Streptomyces coeruleorubidus</name>
    <dbReference type="NCBI Taxonomy" id="116188"/>
    <lineage>
        <taxon>Bacteria</taxon>
        <taxon>Bacillati</taxon>
        <taxon>Actinomycetota</taxon>
        <taxon>Actinomycetes</taxon>
        <taxon>Kitasatosporales</taxon>
        <taxon>Streptomycetaceae</taxon>
        <taxon>Streptomyces</taxon>
    </lineage>
</organism>
<dbReference type="PROSITE" id="PS00105">
    <property type="entry name" value="AA_TRANSFER_CLASS_1"/>
    <property type="match status" value="1"/>
</dbReference>
<protein>
    <recommendedName>
        <fullName evidence="4">Aminotransferase</fullName>
        <ecNumber evidence="4">2.6.1.-</ecNumber>
    </recommendedName>
</protein>
<reference evidence="6 7" key="1">
    <citation type="submission" date="2017-09" db="EMBL/GenBank/DDBJ databases">
        <authorList>
            <person name="Lee N."/>
            <person name="Cho B.-K."/>
        </authorList>
    </citation>
    <scope>NUCLEOTIDE SEQUENCE [LARGE SCALE GENOMIC DNA]</scope>
    <source>
        <strain evidence="6 7">ATCC 13740</strain>
    </source>
</reference>
<dbReference type="KEGG" id="scoe:CP976_00045"/>
<dbReference type="InterPro" id="IPR004838">
    <property type="entry name" value="NHTrfase_class1_PyrdxlP-BS"/>
</dbReference>
<gene>
    <name evidence="6" type="ORF">CP976_00045</name>
</gene>
<dbReference type="Gene3D" id="3.40.640.10">
    <property type="entry name" value="Type I PLP-dependent aspartate aminotransferase-like (Major domain)"/>
    <property type="match status" value="1"/>
</dbReference>
<evidence type="ECO:0000256" key="3">
    <source>
        <dbReference type="ARBA" id="ARBA00022679"/>
    </source>
</evidence>
<evidence type="ECO:0000313" key="7">
    <source>
        <dbReference type="Proteomes" id="UP000326598"/>
    </source>
</evidence>
<accession>A0A5J6HUI9</accession>
<keyword evidence="2 4" id="KW-0032">Aminotransferase</keyword>
<evidence type="ECO:0000256" key="1">
    <source>
        <dbReference type="ARBA" id="ARBA00001933"/>
    </source>
</evidence>
<evidence type="ECO:0000256" key="2">
    <source>
        <dbReference type="ARBA" id="ARBA00022576"/>
    </source>
</evidence>
<keyword evidence="3 4" id="KW-0808">Transferase</keyword>
<dbReference type="InterPro" id="IPR015421">
    <property type="entry name" value="PyrdxlP-dep_Trfase_major"/>
</dbReference>
<dbReference type="GO" id="GO:0030170">
    <property type="term" value="F:pyridoxal phosphate binding"/>
    <property type="evidence" value="ECO:0007669"/>
    <property type="project" value="InterPro"/>
</dbReference>
<dbReference type="InterPro" id="IPR004839">
    <property type="entry name" value="Aminotransferase_I/II_large"/>
</dbReference>